<sequence length="42" mass="5113">MFLVIYTIGLETIRCVVHSRSFKYQYSKNLDNQYAYQIFLVF</sequence>
<organism evidence="1 2">
    <name type="scientific">Bacillus thuringiensis subsp. israelensis</name>
    <dbReference type="NCBI Taxonomy" id="1430"/>
    <lineage>
        <taxon>Bacteria</taxon>
        <taxon>Bacillati</taxon>
        <taxon>Bacillota</taxon>
        <taxon>Bacilli</taxon>
        <taxon>Bacillales</taxon>
        <taxon>Bacillaceae</taxon>
        <taxon>Bacillus</taxon>
        <taxon>Bacillus cereus group</taxon>
    </lineage>
</organism>
<evidence type="ECO:0000313" key="2">
    <source>
        <dbReference type="Proteomes" id="UP000508034"/>
    </source>
</evidence>
<comment type="caution">
    <text evidence="1">The sequence shown here is derived from an EMBL/GenBank/DDBJ whole genome shotgun (WGS) entry which is preliminary data.</text>
</comment>
<proteinExistence type="predicted"/>
<dbReference type="AlphaFoldDB" id="A0AAX3HXP2"/>
<name>A0AAX3HXP2_BACTI</name>
<evidence type="ECO:0000313" key="1">
    <source>
        <dbReference type="EMBL" id="VIJ07663.1"/>
    </source>
</evidence>
<protein>
    <submittedName>
        <fullName evidence="1">Uncharacterized protein</fullName>
    </submittedName>
</protein>
<accession>A0AAX3HXP2</accession>
<dbReference type="EMBL" id="CAAKHA010000028">
    <property type="protein sequence ID" value="VIJ07663.1"/>
    <property type="molecule type" value="Genomic_DNA"/>
</dbReference>
<gene>
    <name evidence="1" type="ORF">BTAR23_AR23_05763</name>
</gene>
<dbReference type="Proteomes" id="UP000508034">
    <property type="component" value="Unassembled WGS sequence"/>
</dbReference>
<reference evidence="1 2" key="1">
    <citation type="submission" date="2019-04" db="EMBL/GenBank/DDBJ databases">
        <authorList>
            <person name="Patino-Navarrete R."/>
            <person name="Patino Navarrete R."/>
        </authorList>
    </citation>
    <scope>NUCLEOTIDE SEQUENCE [LARGE SCALE GENOMIC DNA]</scope>
    <source>
        <strain evidence="1">Bacillus thuringiensis strain AR23</strain>
    </source>
</reference>